<comment type="caution">
    <text evidence="2">The sequence shown here is derived from an EMBL/GenBank/DDBJ whole genome shotgun (WGS) entry which is preliminary data.</text>
</comment>
<feature type="region of interest" description="Disordered" evidence="1">
    <location>
        <begin position="197"/>
        <end position="219"/>
    </location>
</feature>
<dbReference type="RefSeq" id="WP_257531935.1">
    <property type="nucleotide sequence ID" value="NZ_JANKAS010000010.1"/>
</dbReference>
<evidence type="ECO:0000313" key="2">
    <source>
        <dbReference type="EMBL" id="MCR1899499.1"/>
    </source>
</evidence>
<protein>
    <submittedName>
        <fullName evidence="2">Uncharacterized protein</fullName>
    </submittedName>
</protein>
<evidence type="ECO:0000256" key="1">
    <source>
        <dbReference type="SAM" id="MobiDB-lite"/>
    </source>
</evidence>
<sequence>MASSYERKFIFLTSEDKNYAMTPSQPLKGHIEIERRQQQVNFKVFVDNVKPMEYEIQLLTIQGIPASLGYLRVEDTGKAQGQYKAAAPNIMGTGLSLQDFGVILVKDAESTQRATVPLVGWLQKEKFEFKKFINSKKQERQIVESIKAEEKEVREVKEEIEDIRIPEKEKIPEEEQSDWIKAELNEGLKAEWDLTEEIKNKEIGEPKQEENIEPEQDIEQVKEDHEEILEEAKEVEDKKEKPQETIEWEEKKEEEKDTSIKEEPVKGEEKASSQAKLEDEYWVDFEQNSPQSTLYHDDDKKINIASPYHFTNENLDKLDKIIKPFQPFEPELEDHRWWRVIGHERELEVYYLFYNGSFVPLMYPYMQYRNVGEKYIKEPNPWIFGVTYADYRGEKKLQYYVYGILGRFYIQEQPFQGSTGFLYWHPLKGNKREQGALGYWLLYIDARTGAVTVPHRPTMPPVGRF</sequence>
<dbReference type="AlphaFoldDB" id="A0AAE3HHG7"/>
<name>A0AAE3HHG7_9FIRM</name>
<proteinExistence type="predicted"/>
<dbReference type="EMBL" id="JANKAS010000010">
    <property type="protein sequence ID" value="MCR1899499.1"/>
    <property type="molecule type" value="Genomic_DNA"/>
</dbReference>
<feature type="region of interest" description="Disordered" evidence="1">
    <location>
        <begin position="231"/>
        <end position="273"/>
    </location>
</feature>
<dbReference type="Proteomes" id="UP001205748">
    <property type="component" value="Unassembled WGS sequence"/>
</dbReference>
<accession>A0AAE3HHG7</accession>
<keyword evidence="3" id="KW-1185">Reference proteome</keyword>
<feature type="compositionally biased region" description="Basic and acidic residues" evidence="1">
    <location>
        <begin position="197"/>
        <end position="210"/>
    </location>
</feature>
<organism evidence="2 3">
    <name type="scientific">Irregularibacter muris</name>
    <dbReference type="NCBI Taxonomy" id="1796619"/>
    <lineage>
        <taxon>Bacteria</taxon>
        <taxon>Bacillati</taxon>
        <taxon>Bacillota</taxon>
        <taxon>Clostridia</taxon>
        <taxon>Eubacteriales</taxon>
        <taxon>Eubacteriaceae</taxon>
        <taxon>Irregularibacter</taxon>
    </lineage>
</organism>
<evidence type="ECO:0000313" key="3">
    <source>
        <dbReference type="Proteomes" id="UP001205748"/>
    </source>
</evidence>
<reference evidence="2" key="1">
    <citation type="submission" date="2022-07" db="EMBL/GenBank/DDBJ databases">
        <title>Enhanced cultured diversity of the mouse gut microbiota enables custom-made synthetic communities.</title>
        <authorList>
            <person name="Afrizal A."/>
        </authorList>
    </citation>
    <scope>NUCLEOTIDE SEQUENCE</scope>
    <source>
        <strain evidence="2">DSM 28593</strain>
    </source>
</reference>
<gene>
    <name evidence="2" type="ORF">NSA47_10930</name>
</gene>